<evidence type="ECO:0000313" key="2">
    <source>
        <dbReference type="EMBL" id="NKZ05255.1"/>
    </source>
</evidence>
<evidence type="ECO:0000313" key="3">
    <source>
        <dbReference type="Proteomes" id="UP000579250"/>
    </source>
</evidence>
<dbReference type="Pfam" id="PF01814">
    <property type="entry name" value="Hemerythrin"/>
    <property type="match status" value="1"/>
</dbReference>
<evidence type="ECO:0000259" key="1">
    <source>
        <dbReference type="Pfam" id="PF01814"/>
    </source>
</evidence>
<dbReference type="RefSeq" id="WP_067637289.1">
    <property type="nucleotide sequence ID" value="NZ_JAAXPI010000019.1"/>
</dbReference>
<feature type="domain" description="Hemerythrin-like" evidence="1">
    <location>
        <begin position="7"/>
        <end position="118"/>
    </location>
</feature>
<comment type="caution">
    <text evidence="2">The sequence shown here is derived from an EMBL/GenBank/DDBJ whole genome shotgun (WGS) entry which is preliminary data.</text>
</comment>
<dbReference type="Proteomes" id="UP000579250">
    <property type="component" value="Unassembled WGS sequence"/>
</dbReference>
<name>A0A846Z3I5_9ACTN</name>
<organism evidence="2 3">
    <name type="scientific">Actinomadura latina</name>
    <dbReference type="NCBI Taxonomy" id="163603"/>
    <lineage>
        <taxon>Bacteria</taxon>
        <taxon>Bacillati</taxon>
        <taxon>Actinomycetota</taxon>
        <taxon>Actinomycetes</taxon>
        <taxon>Streptosporangiales</taxon>
        <taxon>Thermomonosporaceae</taxon>
        <taxon>Actinomadura</taxon>
    </lineage>
</organism>
<accession>A0A846Z3I5</accession>
<keyword evidence="3" id="KW-1185">Reference proteome</keyword>
<dbReference type="EMBL" id="JAAXPI010000019">
    <property type="protein sequence ID" value="NKZ05255.1"/>
    <property type="molecule type" value="Genomic_DNA"/>
</dbReference>
<dbReference type="Gene3D" id="1.20.120.520">
    <property type="entry name" value="nmb1532 protein domain like"/>
    <property type="match status" value="1"/>
</dbReference>
<proteinExistence type="predicted"/>
<gene>
    <name evidence="2" type="ORF">HGB48_16085</name>
</gene>
<dbReference type="AlphaFoldDB" id="A0A846Z3I5"/>
<sequence length="150" mass="16588">MGTEMLAAALEREHHEIDEGIEAFTASGGQDAAPLKRALDALRRHIYLEEEFLFPPLRDAGLMAPIFVMLREHGEIWRTMDRLEDEAGGDAGPATARELLAVLERHNSKEEPIIYPQADAVLPPEAADHLHRFIASGRTPEGWVCQGAKA</sequence>
<protein>
    <submittedName>
        <fullName evidence="2">Hemerythrin domain-containing protein</fullName>
    </submittedName>
</protein>
<dbReference type="InterPro" id="IPR012312">
    <property type="entry name" value="Hemerythrin-like"/>
</dbReference>
<reference evidence="2 3" key="1">
    <citation type="submission" date="2020-04" db="EMBL/GenBank/DDBJ databases">
        <title>MicrobeNet Type strains.</title>
        <authorList>
            <person name="Nicholson A.C."/>
        </authorList>
    </citation>
    <scope>NUCLEOTIDE SEQUENCE [LARGE SCALE GENOMIC DNA]</scope>
    <source>
        <strain evidence="2 3">ATCC BAA-277</strain>
    </source>
</reference>